<dbReference type="PANTHER" id="PTHR13456">
    <property type="entry name" value="UPF0729 PROTEIN C18ORF32"/>
    <property type="match status" value="1"/>
</dbReference>
<evidence type="ECO:0000313" key="3">
    <source>
        <dbReference type="Proteomes" id="UP000264840"/>
    </source>
</evidence>
<reference evidence="2" key="2">
    <citation type="submission" date="2025-09" db="UniProtKB">
        <authorList>
            <consortium name="Ensembl"/>
        </authorList>
    </citation>
    <scope>IDENTIFICATION</scope>
</reference>
<dbReference type="InterPro" id="IPR026776">
    <property type="entry name" value="UPF0729_C18orf32-like"/>
</dbReference>
<dbReference type="AlphaFoldDB" id="A0A3Q2VW50"/>
<evidence type="ECO:0000313" key="2">
    <source>
        <dbReference type="Ensembl" id="ENSHBUP00000016035.1"/>
    </source>
</evidence>
<evidence type="ECO:0000256" key="1">
    <source>
        <dbReference type="ARBA" id="ARBA00007959"/>
    </source>
</evidence>
<comment type="similarity">
    <text evidence="1">Belongs to the UPF0729 family.</text>
</comment>
<reference evidence="2" key="1">
    <citation type="submission" date="2025-08" db="UniProtKB">
        <authorList>
            <consortium name="Ensembl"/>
        </authorList>
    </citation>
    <scope>IDENTIFICATION</scope>
</reference>
<keyword evidence="3" id="KW-1185">Reference proteome</keyword>
<dbReference type="Proteomes" id="UP000264840">
    <property type="component" value="Unplaced"/>
</dbReference>
<sequence length="111" mass="12625">MVCIPCIVIPVLLWVYKRFLEPYLYPFISPIINIFWSKKAVQETSANDQKVSEKSNGTCKPESNIFAVRHLPLPCNMQGNYPGGALEHRCKKKKAAVGILGHFSLFWLCEI</sequence>
<dbReference type="GeneTree" id="ENSGT00390000018741"/>
<proteinExistence type="inferred from homology"/>
<dbReference type="Pfam" id="PF14975">
    <property type="entry name" value="DUF4512"/>
    <property type="match status" value="1"/>
</dbReference>
<dbReference type="Ensembl" id="ENSHBUT00000034046.1">
    <property type="protein sequence ID" value="ENSHBUP00000016035.1"/>
    <property type="gene ID" value="ENSHBUG00000017977.1"/>
</dbReference>
<protein>
    <submittedName>
        <fullName evidence="2">Chromosome 18 open reading frame 32</fullName>
    </submittedName>
</protein>
<name>A0A3Q2VW50_HAPBU</name>
<accession>A0A3Q2VW50</accession>
<dbReference type="PANTHER" id="PTHR13456:SF0">
    <property type="entry name" value="UPF0729 PROTEIN C18ORF32"/>
    <property type="match status" value="1"/>
</dbReference>
<dbReference type="STRING" id="8153.ENSHBUP00000016035"/>
<organism evidence="2 3">
    <name type="scientific">Haplochromis burtoni</name>
    <name type="common">Burton's mouthbrooder</name>
    <name type="synonym">Chromis burtoni</name>
    <dbReference type="NCBI Taxonomy" id="8153"/>
    <lineage>
        <taxon>Eukaryota</taxon>
        <taxon>Metazoa</taxon>
        <taxon>Chordata</taxon>
        <taxon>Craniata</taxon>
        <taxon>Vertebrata</taxon>
        <taxon>Euteleostomi</taxon>
        <taxon>Actinopterygii</taxon>
        <taxon>Neopterygii</taxon>
        <taxon>Teleostei</taxon>
        <taxon>Neoteleostei</taxon>
        <taxon>Acanthomorphata</taxon>
        <taxon>Ovalentaria</taxon>
        <taxon>Cichlomorphae</taxon>
        <taxon>Cichliformes</taxon>
        <taxon>Cichlidae</taxon>
        <taxon>African cichlids</taxon>
        <taxon>Pseudocrenilabrinae</taxon>
        <taxon>Haplochromini</taxon>
        <taxon>Haplochromis</taxon>
    </lineage>
</organism>